<reference evidence="9 10" key="1">
    <citation type="submission" date="2021-03" db="EMBL/GenBank/DDBJ databases">
        <authorList>
            <person name="So Y."/>
        </authorList>
    </citation>
    <scope>NUCLEOTIDE SEQUENCE [LARGE SCALE GENOMIC DNA]</scope>
    <source>
        <strain evidence="9 10">SSH11</strain>
    </source>
</reference>
<dbReference type="PANTHER" id="PTHR42718:SF46">
    <property type="entry name" value="BLR6921 PROTEIN"/>
    <property type="match status" value="1"/>
</dbReference>
<protein>
    <submittedName>
        <fullName evidence="9">MFS transporter</fullName>
    </submittedName>
</protein>
<evidence type="ECO:0000256" key="2">
    <source>
        <dbReference type="ARBA" id="ARBA00022448"/>
    </source>
</evidence>
<dbReference type="RefSeq" id="WP_209381771.1">
    <property type="nucleotide sequence ID" value="NZ_JAGIZB010000039.1"/>
</dbReference>
<keyword evidence="10" id="KW-1185">Reference proteome</keyword>
<feature type="transmembrane region" description="Helical" evidence="7">
    <location>
        <begin position="327"/>
        <end position="346"/>
    </location>
</feature>
<dbReference type="Proteomes" id="UP000681594">
    <property type="component" value="Unassembled WGS sequence"/>
</dbReference>
<feature type="transmembrane region" description="Helical" evidence="7">
    <location>
        <begin position="168"/>
        <end position="188"/>
    </location>
</feature>
<keyword evidence="5 7" id="KW-1133">Transmembrane helix</keyword>
<keyword evidence="4 7" id="KW-0812">Transmembrane</keyword>
<feature type="transmembrane region" description="Helical" evidence="7">
    <location>
        <begin position="200"/>
        <end position="217"/>
    </location>
</feature>
<name>A0ABS4ALW6_9PROT</name>
<evidence type="ECO:0000256" key="4">
    <source>
        <dbReference type="ARBA" id="ARBA00022692"/>
    </source>
</evidence>
<evidence type="ECO:0000313" key="9">
    <source>
        <dbReference type="EMBL" id="MBP0447503.1"/>
    </source>
</evidence>
<evidence type="ECO:0000259" key="8">
    <source>
        <dbReference type="PROSITE" id="PS50850"/>
    </source>
</evidence>
<feature type="transmembrane region" description="Helical" evidence="7">
    <location>
        <begin position="136"/>
        <end position="156"/>
    </location>
</feature>
<comment type="caution">
    <text evidence="9">The sequence shown here is derived from an EMBL/GenBank/DDBJ whole genome shotgun (WGS) entry which is preliminary data.</text>
</comment>
<feature type="transmembrane region" description="Helical" evidence="7">
    <location>
        <begin position="38"/>
        <end position="58"/>
    </location>
</feature>
<dbReference type="InterPro" id="IPR011701">
    <property type="entry name" value="MFS"/>
</dbReference>
<dbReference type="EMBL" id="JAGIZB010000039">
    <property type="protein sequence ID" value="MBP0447503.1"/>
    <property type="molecule type" value="Genomic_DNA"/>
</dbReference>
<dbReference type="PANTHER" id="PTHR42718">
    <property type="entry name" value="MAJOR FACILITATOR SUPERFAMILY MULTIDRUG TRANSPORTER MFSC"/>
    <property type="match status" value="1"/>
</dbReference>
<feature type="domain" description="Major facilitator superfamily (MFS) profile" evidence="8">
    <location>
        <begin position="1"/>
        <end position="350"/>
    </location>
</feature>
<dbReference type="PROSITE" id="PS50850">
    <property type="entry name" value="MFS"/>
    <property type="match status" value="1"/>
</dbReference>
<accession>A0ABS4ALW6</accession>
<evidence type="ECO:0000256" key="7">
    <source>
        <dbReference type="SAM" id="Phobius"/>
    </source>
</evidence>
<comment type="subcellular location">
    <subcellularLocation>
        <location evidence="1">Cell membrane</location>
        <topology evidence="1">Multi-pass membrane protein</topology>
    </subcellularLocation>
</comment>
<keyword evidence="3" id="KW-1003">Cell membrane</keyword>
<dbReference type="Gene3D" id="1.20.1250.20">
    <property type="entry name" value="MFS general substrate transporter like domains"/>
    <property type="match status" value="2"/>
</dbReference>
<gene>
    <name evidence="9" type="ORF">J8J14_22335</name>
</gene>
<dbReference type="InterPro" id="IPR036259">
    <property type="entry name" value="MFS_trans_sf"/>
</dbReference>
<proteinExistence type="predicted"/>
<feature type="transmembrane region" description="Helical" evidence="7">
    <location>
        <begin position="229"/>
        <end position="252"/>
    </location>
</feature>
<evidence type="ECO:0000313" key="10">
    <source>
        <dbReference type="Proteomes" id="UP000681594"/>
    </source>
</evidence>
<keyword evidence="6 7" id="KW-0472">Membrane</keyword>
<feature type="transmembrane region" description="Helical" evidence="7">
    <location>
        <begin position="12"/>
        <end position="32"/>
    </location>
</feature>
<dbReference type="SUPFAM" id="SSF103473">
    <property type="entry name" value="MFS general substrate transporter"/>
    <property type="match status" value="1"/>
</dbReference>
<dbReference type="Pfam" id="PF07690">
    <property type="entry name" value="MFS_1"/>
    <property type="match status" value="1"/>
</dbReference>
<keyword evidence="2" id="KW-0813">Transport</keyword>
<dbReference type="InterPro" id="IPR020846">
    <property type="entry name" value="MFS_dom"/>
</dbReference>
<feature type="transmembrane region" description="Helical" evidence="7">
    <location>
        <begin position="264"/>
        <end position="285"/>
    </location>
</feature>
<sequence>MGKPRNSAMAVYAAMSAVGITAGVLLGGVLTGMLSWRWVFLINVPIGLAVLAGTTALAEGQRNTGRLDTPGAITGTGALVAFAYGITRGGEHGWGDLVTVSALVLAVVLGVLFLWRQTRGQNPILPLELLHDRNRSGSYMTVLFIGGGLMATYYLLTLYMQQVLQFSPVMAGLASLPVSAGIVLAAGISSKLVERLPPRAVAAPGLLVAAMGMYWLSTLTLGSSYAGHVLPALFATYFGLGMGFMPMTLTAVHGVAEEEAGVAAALLNTAQQIGAALGLAVLATISTSAANGRLPEAARILQEGLAGNNVDAMATASAALSHGYTSGFLAGAGMLLIAALVVTTAVTTRRTEGSAVPGVGA</sequence>
<evidence type="ECO:0000256" key="5">
    <source>
        <dbReference type="ARBA" id="ARBA00022989"/>
    </source>
</evidence>
<evidence type="ECO:0000256" key="1">
    <source>
        <dbReference type="ARBA" id="ARBA00004651"/>
    </source>
</evidence>
<feature type="transmembrane region" description="Helical" evidence="7">
    <location>
        <begin position="93"/>
        <end position="115"/>
    </location>
</feature>
<organism evidence="9 10">
    <name type="scientific">Pararoseomonas baculiformis</name>
    <dbReference type="NCBI Taxonomy" id="2820812"/>
    <lineage>
        <taxon>Bacteria</taxon>
        <taxon>Pseudomonadati</taxon>
        <taxon>Pseudomonadota</taxon>
        <taxon>Alphaproteobacteria</taxon>
        <taxon>Acetobacterales</taxon>
        <taxon>Acetobacteraceae</taxon>
        <taxon>Pararoseomonas</taxon>
    </lineage>
</organism>
<evidence type="ECO:0000256" key="3">
    <source>
        <dbReference type="ARBA" id="ARBA00022475"/>
    </source>
</evidence>
<evidence type="ECO:0000256" key="6">
    <source>
        <dbReference type="ARBA" id="ARBA00023136"/>
    </source>
</evidence>